<dbReference type="GO" id="GO:0061630">
    <property type="term" value="F:ubiquitin protein ligase activity"/>
    <property type="evidence" value="ECO:0007669"/>
    <property type="project" value="InterPro"/>
</dbReference>
<evidence type="ECO:0000256" key="2">
    <source>
        <dbReference type="ARBA" id="ARBA00022490"/>
    </source>
</evidence>
<dbReference type="GO" id="GO:0005737">
    <property type="term" value="C:cytoplasm"/>
    <property type="evidence" value="ECO:0007669"/>
    <property type="project" value="UniProtKB-SubCell"/>
</dbReference>
<evidence type="ECO:0000256" key="6">
    <source>
        <dbReference type="PROSITE-ProRule" id="PRU01215"/>
    </source>
</evidence>
<dbReference type="InterPro" id="IPR024964">
    <property type="entry name" value="CTLH/CRA"/>
</dbReference>
<dbReference type="GO" id="GO:0005634">
    <property type="term" value="C:nucleus"/>
    <property type="evidence" value="ECO:0007669"/>
    <property type="project" value="TreeGrafter"/>
</dbReference>
<accession>A0A1I8IMF3</accession>
<dbReference type="PROSITE" id="PS50896">
    <property type="entry name" value="LISH"/>
    <property type="match status" value="1"/>
</dbReference>
<dbReference type="Pfam" id="PF10607">
    <property type="entry name" value="CTLH"/>
    <property type="match status" value="1"/>
</dbReference>
<dbReference type="WBParaSite" id="maker-uti_cns_0045479-snap-gene-0.3-mRNA-1">
    <property type="protein sequence ID" value="maker-uti_cns_0045479-snap-gene-0.3-mRNA-1"/>
    <property type="gene ID" value="maker-uti_cns_0045479-snap-gene-0.3"/>
</dbReference>
<protein>
    <submittedName>
        <fullName evidence="10 11">LisH domain-containing protein</fullName>
    </submittedName>
</protein>
<dbReference type="InterPro" id="IPR044063">
    <property type="entry name" value="ZF_RING_GID"/>
</dbReference>
<evidence type="ECO:0000259" key="8">
    <source>
        <dbReference type="PROSITE" id="PS51867"/>
    </source>
</evidence>
<organism evidence="9 10">
    <name type="scientific">Macrostomum lignano</name>
    <dbReference type="NCBI Taxonomy" id="282301"/>
    <lineage>
        <taxon>Eukaryota</taxon>
        <taxon>Metazoa</taxon>
        <taxon>Spiralia</taxon>
        <taxon>Lophotrochozoa</taxon>
        <taxon>Platyhelminthes</taxon>
        <taxon>Rhabditophora</taxon>
        <taxon>Macrostomorpha</taxon>
        <taxon>Macrostomida</taxon>
        <taxon>Macrostomidae</taxon>
        <taxon>Macrostomum</taxon>
    </lineage>
</organism>
<keyword evidence="3" id="KW-0479">Metal-binding</keyword>
<reference evidence="10 11" key="1">
    <citation type="submission" date="2016-11" db="UniProtKB">
        <authorList>
            <consortium name="WormBaseParasite"/>
        </authorList>
    </citation>
    <scope>IDENTIFICATION</scope>
</reference>
<dbReference type="GO" id="GO:0008270">
    <property type="term" value="F:zinc ion binding"/>
    <property type="evidence" value="ECO:0007669"/>
    <property type="project" value="UniProtKB-KW"/>
</dbReference>
<name>A0A1I8IMF3_9PLAT</name>
<feature type="zinc finger region" description="RING-Gid-type" evidence="6">
    <location>
        <begin position="342"/>
        <end position="384"/>
    </location>
</feature>
<evidence type="ECO:0000256" key="5">
    <source>
        <dbReference type="ARBA" id="ARBA00022833"/>
    </source>
</evidence>
<dbReference type="InterPro" id="IPR013083">
    <property type="entry name" value="Znf_RING/FYVE/PHD"/>
</dbReference>
<dbReference type="AlphaFoldDB" id="A0A1I8IMF3"/>
<dbReference type="PROSITE" id="PS51867">
    <property type="entry name" value="ZF_RING_GID"/>
    <property type="match status" value="1"/>
</dbReference>
<proteinExistence type="predicted"/>
<dbReference type="Gene3D" id="3.30.40.10">
    <property type="entry name" value="Zinc/RING finger domain, C3HC4 (zinc finger)"/>
    <property type="match status" value="1"/>
</dbReference>
<dbReference type="GO" id="GO:0043161">
    <property type="term" value="P:proteasome-mediated ubiquitin-dependent protein catabolic process"/>
    <property type="evidence" value="ECO:0007669"/>
    <property type="project" value="InterPro"/>
</dbReference>
<keyword evidence="2" id="KW-0963">Cytoplasm</keyword>
<comment type="subcellular location">
    <subcellularLocation>
        <location evidence="1">Cytoplasm</location>
    </subcellularLocation>
</comment>
<keyword evidence="4 6" id="KW-0863">Zinc-finger</keyword>
<keyword evidence="9" id="KW-1185">Reference proteome</keyword>
<dbReference type="InterPro" id="IPR006594">
    <property type="entry name" value="LisH"/>
</dbReference>
<dbReference type="InterPro" id="IPR045098">
    <property type="entry name" value="Fyv10_fam"/>
</dbReference>
<dbReference type="FunFam" id="3.30.40.10:FF:000143">
    <property type="entry name" value="Regulator of gluconeogenesis Rmd5"/>
    <property type="match status" value="1"/>
</dbReference>
<dbReference type="OrthoDB" id="1933281at2759"/>
<feature type="domain" description="CTLH" evidence="7">
    <location>
        <begin position="159"/>
        <end position="218"/>
    </location>
</feature>
<dbReference type="STRING" id="282301.A0A1I8IMF3"/>
<dbReference type="PROSITE" id="PS50897">
    <property type="entry name" value="CTLH"/>
    <property type="match status" value="1"/>
</dbReference>
<evidence type="ECO:0000256" key="3">
    <source>
        <dbReference type="ARBA" id="ARBA00022723"/>
    </source>
</evidence>
<evidence type="ECO:0000259" key="7">
    <source>
        <dbReference type="PROSITE" id="PS50897"/>
    </source>
</evidence>
<evidence type="ECO:0000313" key="11">
    <source>
        <dbReference type="WBParaSite" id="maker-uti_cns_0045479-snap-gene-0.3-mRNA-1"/>
    </source>
</evidence>
<sequence length="398" mass="44496">MTQQSLDALYNDFDKLYKDFSSYKSNFDSDLNQLLEECQAFLSKSAAIDESGGDCSVEPSTRLRLQQLHQRLKKRLSEASKRHRELHAPLSKMGKLIDKSFVTELPESLSSAQLESDAEKLQVLNTAICEHLIREGSMEVAQELIREAGLAYEESHLPAYAELNHVVEALAKRQLEPALQWLQDNQKSLSSEETGRYLEFLIRRLQLVQLVSSEDAKPEAILQQARLLAAFSPACDADIRRLMGSLAFVRRSLHSSPYKDLFESRLYHELSQLLVSEANKMLGFAKDLPLSVAINAGCAALPPLLNIQTVMNQRNLGAAITGELPIDIDLGDELRFHSVFACPILRAQTSDANPPVRLVCGHAISRDAVAKLANASSKFKCPYCPMEMETSQVQDIYF</sequence>
<dbReference type="InterPro" id="IPR006595">
    <property type="entry name" value="CTLH_C"/>
</dbReference>
<evidence type="ECO:0000256" key="1">
    <source>
        <dbReference type="ARBA" id="ARBA00004496"/>
    </source>
</evidence>
<evidence type="ECO:0000313" key="10">
    <source>
        <dbReference type="WBParaSite" id="maker-uti_cns_0014007-snap-gene-0.2-mRNA-1"/>
    </source>
</evidence>
<keyword evidence="5" id="KW-0862">Zinc</keyword>
<dbReference type="GO" id="GO:0034657">
    <property type="term" value="C:GID complex"/>
    <property type="evidence" value="ECO:0007669"/>
    <property type="project" value="TreeGrafter"/>
</dbReference>
<dbReference type="PANTHER" id="PTHR12170:SF3">
    <property type="entry name" value="GH10162P"/>
    <property type="match status" value="1"/>
</dbReference>
<feature type="domain" description="RING-Gid-type" evidence="8">
    <location>
        <begin position="342"/>
        <end position="384"/>
    </location>
</feature>
<dbReference type="WBParaSite" id="maker-uti_cns_0014007-snap-gene-0.2-mRNA-1">
    <property type="protein sequence ID" value="maker-uti_cns_0014007-snap-gene-0.2-mRNA-1"/>
    <property type="gene ID" value="maker-uti_cns_0014007-snap-gene-0.2"/>
</dbReference>
<dbReference type="PANTHER" id="PTHR12170">
    <property type="entry name" value="MACROPHAGE ERYTHROBLAST ATTACHER-RELATED"/>
    <property type="match status" value="1"/>
</dbReference>
<evidence type="ECO:0000256" key="4">
    <source>
        <dbReference type="ARBA" id="ARBA00022771"/>
    </source>
</evidence>
<dbReference type="SMART" id="SM00668">
    <property type="entry name" value="CTLH"/>
    <property type="match status" value="1"/>
</dbReference>
<evidence type="ECO:0000313" key="9">
    <source>
        <dbReference type="Proteomes" id="UP000095280"/>
    </source>
</evidence>
<dbReference type="Proteomes" id="UP000095280">
    <property type="component" value="Unplaced"/>
</dbReference>
<dbReference type="SUPFAM" id="SSF57850">
    <property type="entry name" value="RING/U-box"/>
    <property type="match status" value="1"/>
</dbReference>